<dbReference type="InterPro" id="IPR036157">
    <property type="entry name" value="dUTPase-like_sf"/>
</dbReference>
<sequence>MLLDANKVEQFLDTKGKGAKAQVGYDLTLKGVKQIKGGVVLKDKTELEEYVDIMPTFTSNEKFIFQLQPGTYSLTFEQGIKLDANHTAFIRHRSSVLRCGGIITSGVYDPGFEVDEMGGVLIATQPIDIELGARVAQVILFENSTAELYDGQWQKGKDVK</sequence>
<dbReference type="Gene3D" id="2.70.40.10">
    <property type="match status" value="1"/>
</dbReference>
<evidence type="ECO:0000313" key="1">
    <source>
        <dbReference type="EMBL" id="CAB4142582.1"/>
    </source>
</evidence>
<gene>
    <name evidence="1" type="ORF">UFOVP450_13</name>
</gene>
<dbReference type="GO" id="GO:0008829">
    <property type="term" value="F:dCTP deaminase activity"/>
    <property type="evidence" value="ECO:0007669"/>
    <property type="project" value="InterPro"/>
</dbReference>
<dbReference type="GO" id="GO:0006229">
    <property type="term" value="P:dUTP biosynthetic process"/>
    <property type="evidence" value="ECO:0007669"/>
    <property type="project" value="InterPro"/>
</dbReference>
<reference evidence="1" key="1">
    <citation type="submission" date="2020-04" db="EMBL/GenBank/DDBJ databases">
        <authorList>
            <person name="Chiriac C."/>
            <person name="Salcher M."/>
            <person name="Ghai R."/>
            <person name="Kavagutti S V."/>
        </authorList>
    </citation>
    <scope>NUCLEOTIDE SEQUENCE</scope>
</reference>
<proteinExistence type="predicted"/>
<organism evidence="1">
    <name type="scientific">uncultured Caudovirales phage</name>
    <dbReference type="NCBI Taxonomy" id="2100421"/>
    <lineage>
        <taxon>Viruses</taxon>
        <taxon>Duplodnaviria</taxon>
        <taxon>Heunggongvirae</taxon>
        <taxon>Uroviricota</taxon>
        <taxon>Caudoviricetes</taxon>
        <taxon>Peduoviridae</taxon>
        <taxon>Maltschvirus</taxon>
        <taxon>Maltschvirus maltsch</taxon>
    </lineage>
</organism>
<dbReference type="Pfam" id="PF22769">
    <property type="entry name" value="DCD"/>
    <property type="match status" value="1"/>
</dbReference>
<dbReference type="InterPro" id="IPR011962">
    <property type="entry name" value="dCTP_deaminase"/>
</dbReference>
<name>A0A6J5M8R4_9CAUD</name>
<accession>A0A6J5M8R4</accession>
<dbReference type="EMBL" id="LR796421">
    <property type="protein sequence ID" value="CAB4142582.1"/>
    <property type="molecule type" value="Genomic_DNA"/>
</dbReference>
<protein>
    <submittedName>
        <fullName evidence="1">Dcd Deoxycytidine deaminase</fullName>
    </submittedName>
</protein>
<dbReference type="SUPFAM" id="SSF51283">
    <property type="entry name" value="dUTPase-like"/>
    <property type="match status" value="1"/>
</dbReference>